<dbReference type="AlphaFoldDB" id="A0AAU2HD09"/>
<evidence type="ECO:0000313" key="2">
    <source>
        <dbReference type="EMBL" id="WTU44822.1"/>
    </source>
</evidence>
<dbReference type="Gene3D" id="2.60.20.10">
    <property type="entry name" value="Crystallins"/>
    <property type="match status" value="1"/>
</dbReference>
<evidence type="ECO:0008006" key="3">
    <source>
        <dbReference type="Google" id="ProtNLM"/>
    </source>
</evidence>
<dbReference type="EMBL" id="CP108253">
    <property type="protein sequence ID" value="WTU44822.1"/>
    <property type="molecule type" value="Genomic_DNA"/>
</dbReference>
<dbReference type="InterPro" id="IPR011024">
    <property type="entry name" value="G_crystallin-like"/>
</dbReference>
<keyword evidence="1" id="KW-0732">Signal</keyword>
<gene>
    <name evidence="2" type="ORF">OHV25_37175</name>
</gene>
<evidence type="ECO:0000256" key="1">
    <source>
        <dbReference type="SAM" id="SignalP"/>
    </source>
</evidence>
<organism evidence="2">
    <name type="scientific">Streptomyces sp. NBC_00060</name>
    <dbReference type="NCBI Taxonomy" id="2975636"/>
    <lineage>
        <taxon>Bacteria</taxon>
        <taxon>Bacillati</taxon>
        <taxon>Actinomycetota</taxon>
        <taxon>Actinomycetes</taxon>
        <taxon>Kitasatosporales</taxon>
        <taxon>Streptomycetaceae</taxon>
        <taxon>Streptomyces</taxon>
    </lineage>
</organism>
<name>A0AAU2HD09_9ACTN</name>
<sequence length="194" mass="20440">MPSVRRAAIVIASLSMALVGTTATAQATPKTKAGSHCVANVTTHKTTCYDSFRDVIAAATGGRVTDAPATPEQAAKDKKFLAELNAPATSPAGARTAGAVNKVVGAILYEDWNYGGASLTLTIPAPCENDGQWDWQYDTLDDWNDSVSSLIPANNCWVALSSDIYHSGTQQEYHTATPYVGDAMNDRASSVSLL</sequence>
<proteinExistence type="predicted"/>
<feature type="signal peptide" evidence="1">
    <location>
        <begin position="1"/>
        <end position="27"/>
    </location>
</feature>
<accession>A0AAU2HD09</accession>
<feature type="chain" id="PRO_5043838558" description="Secreted protein" evidence="1">
    <location>
        <begin position="28"/>
        <end position="194"/>
    </location>
</feature>
<dbReference type="SUPFAM" id="SSF49695">
    <property type="entry name" value="gamma-Crystallin-like"/>
    <property type="match status" value="1"/>
</dbReference>
<protein>
    <recommendedName>
        <fullName evidence="3">Secreted protein</fullName>
    </recommendedName>
</protein>
<reference evidence="2" key="1">
    <citation type="submission" date="2022-10" db="EMBL/GenBank/DDBJ databases">
        <title>The complete genomes of actinobacterial strains from the NBC collection.</title>
        <authorList>
            <person name="Joergensen T.S."/>
            <person name="Alvarez Arevalo M."/>
            <person name="Sterndorff E.B."/>
            <person name="Faurdal D."/>
            <person name="Vuksanovic O."/>
            <person name="Mourched A.-S."/>
            <person name="Charusanti P."/>
            <person name="Shaw S."/>
            <person name="Blin K."/>
            <person name="Weber T."/>
        </authorList>
    </citation>
    <scope>NUCLEOTIDE SEQUENCE</scope>
    <source>
        <strain evidence="2">NBC_00060</strain>
    </source>
</reference>